<keyword evidence="2" id="KW-0813">Transport</keyword>
<comment type="subcellular location">
    <subcellularLocation>
        <location evidence="2">Golgi apparatus</location>
        <location evidence="2">trans-Golgi network</location>
    </subcellularLocation>
</comment>
<proteinExistence type="inferred from homology"/>
<dbReference type="PANTHER" id="PTHR15954:SF4">
    <property type="entry name" value="VACUOLAR PROTEIN SORTING-ASSOCIATED PROTEIN 51 HOMOLOG"/>
    <property type="match status" value="1"/>
</dbReference>
<evidence type="ECO:0000256" key="1">
    <source>
        <dbReference type="ARBA" id="ARBA00006080"/>
    </source>
</evidence>
<evidence type="ECO:0000313" key="5">
    <source>
        <dbReference type="Proteomes" id="UP001642464"/>
    </source>
</evidence>
<dbReference type="InterPro" id="IPR014812">
    <property type="entry name" value="Vps51"/>
</dbReference>
<accession>A0ABP0P2U3</accession>
<comment type="subunit">
    <text evidence="2">Component of the Golgi-associated retrograde protein (GARP) complex.</text>
</comment>
<keyword evidence="2" id="KW-0445">Lipid transport</keyword>
<feature type="region of interest" description="Disordered" evidence="3">
    <location>
        <begin position="1"/>
        <end position="51"/>
    </location>
</feature>
<dbReference type="PANTHER" id="PTHR15954">
    <property type="entry name" value="VACUOLAR PROTEIN SORTING-ASSOCIATED PROTEIN 51 HOMOLOG"/>
    <property type="match status" value="1"/>
</dbReference>
<comment type="caution">
    <text evidence="4">The sequence shown here is derived from an EMBL/GenBank/DDBJ whole genome shotgun (WGS) entry which is preliminary data.</text>
</comment>
<name>A0ABP0P2U3_9DINO</name>
<dbReference type="Pfam" id="PF08700">
    <property type="entry name" value="VPS51_Exo84_N"/>
    <property type="match status" value="1"/>
</dbReference>
<comment type="function">
    <text evidence="2">Acts as component of the GARP complex that is involved in retrograde transport from early and late endosomes to the trans-Golgi network (TGN).</text>
</comment>
<feature type="compositionally biased region" description="Low complexity" evidence="3">
    <location>
        <begin position="26"/>
        <end position="39"/>
    </location>
</feature>
<keyword evidence="2" id="KW-0653">Protein transport</keyword>
<sequence length="349" mass="37497">MHSGGLARWTPQRAEPEEEGREKGCGAEAGARAAEPAESSSERTCREGLAAGSTPMCRTSAAGGRNLERRGLLGRPSLAPVIWPQCIFPVPGPDASGASDCAAAASCPLACSRAHDADFAPPGVLVGADARAPAATSSMSSRNGAGAVRVRSDLGLAAEEDIQGQPACRRRRPKDRGRVRRACARGLWASGGVAGVNAERASVGWNSCRAGWRRRSRSVEWEIRRMDRMKTLLESYYGVGGDSGGDGNEASKRDLDSAKFDEDAFVRERLVKSSFAELLRKDDALVQEVRTLDADMQLLVYDNYSKFISATDTIRSMKDKVDEIEGDIGQMVAKVEHISQVADKINERT</sequence>
<keyword evidence="5" id="KW-1185">Reference proteome</keyword>
<protein>
    <recommendedName>
        <fullName evidence="2">Vacuolar protein sorting-associated protein 51 homolog</fullName>
    </recommendedName>
</protein>
<keyword evidence="2" id="KW-0333">Golgi apparatus</keyword>
<gene>
    <name evidence="4" type="ORF">SCF082_LOCUS35020</name>
</gene>
<feature type="non-terminal residue" evidence="4">
    <location>
        <position position="349"/>
    </location>
</feature>
<evidence type="ECO:0000256" key="3">
    <source>
        <dbReference type="SAM" id="MobiDB-lite"/>
    </source>
</evidence>
<evidence type="ECO:0000313" key="4">
    <source>
        <dbReference type="EMBL" id="CAK9070346.1"/>
    </source>
</evidence>
<organism evidence="4 5">
    <name type="scientific">Durusdinium trenchii</name>
    <dbReference type="NCBI Taxonomy" id="1381693"/>
    <lineage>
        <taxon>Eukaryota</taxon>
        <taxon>Sar</taxon>
        <taxon>Alveolata</taxon>
        <taxon>Dinophyceae</taxon>
        <taxon>Suessiales</taxon>
        <taxon>Symbiodiniaceae</taxon>
        <taxon>Durusdinium</taxon>
    </lineage>
</organism>
<evidence type="ECO:0000256" key="2">
    <source>
        <dbReference type="RuleBase" id="RU368010"/>
    </source>
</evidence>
<dbReference type="Proteomes" id="UP001642464">
    <property type="component" value="Unassembled WGS sequence"/>
</dbReference>
<reference evidence="4 5" key="1">
    <citation type="submission" date="2024-02" db="EMBL/GenBank/DDBJ databases">
        <authorList>
            <person name="Chen Y."/>
            <person name="Shah S."/>
            <person name="Dougan E. K."/>
            <person name="Thang M."/>
            <person name="Chan C."/>
        </authorList>
    </citation>
    <scope>NUCLEOTIDE SEQUENCE [LARGE SCALE GENOMIC DNA]</scope>
</reference>
<comment type="similarity">
    <text evidence="1 2">Belongs to the VPS51 family.</text>
</comment>
<dbReference type="EMBL" id="CAXAMM010032825">
    <property type="protein sequence ID" value="CAK9070346.1"/>
    <property type="molecule type" value="Genomic_DNA"/>
</dbReference>